<dbReference type="EMBL" id="CP027033">
    <property type="protein sequence ID" value="AXR80829.1"/>
    <property type="molecule type" value="Genomic_DNA"/>
</dbReference>
<name>A0A346PMT4_9EURY</name>
<evidence type="ECO:0000313" key="2">
    <source>
        <dbReference type="Proteomes" id="UP000258613"/>
    </source>
</evidence>
<dbReference type="Proteomes" id="UP000258613">
    <property type="component" value="Chromosome"/>
</dbReference>
<proteinExistence type="predicted"/>
<reference evidence="2" key="1">
    <citation type="submission" date="2018-02" db="EMBL/GenBank/DDBJ databases">
        <title>Phenotypic and genomic properties of facultatively anaerobic sulfur-reducing natronoarchaea from hypersaline soda lakes.</title>
        <authorList>
            <person name="Sorokin D.Y."/>
            <person name="Kublanov I.V."/>
            <person name="Roman P."/>
            <person name="Sinninghe Damste J.S."/>
            <person name="Golyshin P.N."/>
            <person name="Rojo D."/>
            <person name="Ciordia S."/>
            <person name="Mena M.D.C."/>
            <person name="Ferrer M."/>
            <person name="Messina E."/>
            <person name="Smedile F."/>
            <person name="La Spada G."/>
            <person name="La Cono V."/>
            <person name="Yakimov M.M."/>
        </authorList>
    </citation>
    <scope>NUCLEOTIDE SEQUENCE [LARGE SCALE GENOMIC DNA]</scope>
    <source>
        <strain evidence="2">AArc-Mg</strain>
    </source>
</reference>
<dbReference type="AlphaFoldDB" id="A0A346PMT4"/>
<dbReference type="KEGG" id="nag:AArcMg_0808"/>
<protein>
    <submittedName>
        <fullName evidence="1">Uncharacterized protein</fullName>
    </submittedName>
</protein>
<evidence type="ECO:0000313" key="1">
    <source>
        <dbReference type="EMBL" id="AXR80829.1"/>
    </source>
</evidence>
<sequence length="55" mass="6118">MVGPATMPTDEITDLLTKAYLDEFETVMNDTRVTTATVCTLIARRIGDQVRTDVQ</sequence>
<organism evidence="1 2">
    <name type="scientific">Natrarchaeobaculum sulfurireducens</name>
    <dbReference type="NCBI Taxonomy" id="2044521"/>
    <lineage>
        <taxon>Archaea</taxon>
        <taxon>Methanobacteriati</taxon>
        <taxon>Methanobacteriota</taxon>
        <taxon>Stenosarchaea group</taxon>
        <taxon>Halobacteria</taxon>
        <taxon>Halobacteriales</taxon>
        <taxon>Natrialbaceae</taxon>
        <taxon>Natrarchaeobaculum</taxon>
    </lineage>
</organism>
<keyword evidence="2" id="KW-1185">Reference proteome</keyword>
<accession>A0A346PMT4</accession>
<gene>
    <name evidence="1" type="ORF">AArcMg_0808</name>
</gene>